<dbReference type="EMBL" id="RRCO01000002">
    <property type="protein sequence ID" value="RRJ25786.1"/>
    <property type="molecule type" value="Genomic_DNA"/>
</dbReference>
<organism evidence="2 3">
    <name type="scientific">Lachnoanaerobaculum gingivalis</name>
    <dbReference type="NCBI Taxonomy" id="2490855"/>
    <lineage>
        <taxon>Bacteria</taxon>
        <taxon>Bacillati</taxon>
        <taxon>Bacillota</taxon>
        <taxon>Clostridia</taxon>
        <taxon>Lachnospirales</taxon>
        <taxon>Lachnospiraceae</taxon>
        <taxon>Lachnoanaerobaculum</taxon>
    </lineage>
</organism>
<dbReference type="AlphaFoldDB" id="A0A3P3QX25"/>
<feature type="transmembrane region" description="Helical" evidence="1">
    <location>
        <begin position="41"/>
        <end position="59"/>
    </location>
</feature>
<evidence type="ECO:0000256" key="1">
    <source>
        <dbReference type="SAM" id="Phobius"/>
    </source>
</evidence>
<feature type="transmembrane region" description="Helical" evidence="1">
    <location>
        <begin position="6"/>
        <end position="29"/>
    </location>
</feature>
<keyword evidence="1" id="KW-0472">Membrane</keyword>
<feature type="transmembrane region" description="Helical" evidence="1">
    <location>
        <begin position="176"/>
        <end position="201"/>
    </location>
</feature>
<proteinExistence type="predicted"/>
<keyword evidence="2" id="KW-0378">Hydrolase</keyword>
<feature type="transmembrane region" description="Helical" evidence="1">
    <location>
        <begin position="208"/>
        <end position="227"/>
    </location>
</feature>
<evidence type="ECO:0000313" key="2">
    <source>
        <dbReference type="EMBL" id="RRJ25786.1"/>
    </source>
</evidence>
<keyword evidence="1" id="KW-1133">Transmembrane helix</keyword>
<accession>A0A3P3QX25</accession>
<dbReference type="PROSITE" id="PS51257">
    <property type="entry name" value="PROKAR_LIPOPROTEIN"/>
    <property type="match status" value="1"/>
</dbReference>
<sequence>MDRVPFLSMVFMFISCIVGFAIPIILFIYFRKKKHADIAPFFIGVIVFIFFAMFLESSVHRAVFALPFGETIKNNVILYALYGGLMAAIFEETGRLVAFKFILGKNRDKNINACMYGAGHGGFEAASVLGLTMIGSLALSVSINNGLISTILDNVGGNDLTQLKDTVNTLTMSPSYIFLLGIVERIFAVILQISLSVLVWSSVKGKRYLFIAALLIHFVADTLIVILNGFHVPLIFVELIFGVISIIVALFSRKIYVEEC</sequence>
<keyword evidence="2" id="KW-0482">Metalloprotease</keyword>
<dbReference type="Pfam" id="PF10086">
    <property type="entry name" value="YhfC"/>
    <property type="match status" value="1"/>
</dbReference>
<name>A0A3P3QX25_9FIRM</name>
<reference evidence="2 3" key="1">
    <citation type="submission" date="2018-11" db="EMBL/GenBank/DDBJ databases">
        <title>Genome sequencing of Lachnoanaerobaculum sp. KCOM 2030 (= ChDC B114).</title>
        <authorList>
            <person name="Kook J.-K."/>
            <person name="Park S.-N."/>
            <person name="Lim Y.K."/>
        </authorList>
    </citation>
    <scope>NUCLEOTIDE SEQUENCE [LARGE SCALE GENOMIC DNA]</scope>
    <source>
        <strain evidence="2 3">KCOM 2030</strain>
    </source>
</reference>
<dbReference type="GO" id="GO:0008237">
    <property type="term" value="F:metallopeptidase activity"/>
    <property type="evidence" value="ECO:0007669"/>
    <property type="project" value="UniProtKB-KW"/>
</dbReference>
<dbReference type="GO" id="GO:0006508">
    <property type="term" value="P:proteolysis"/>
    <property type="evidence" value="ECO:0007669"/>
    <property type="project" value="UniProtKB-KW"/>
</dbReference>
<feature type="transmembrane region" description="Helical" evidence="1">
    <location>
        <begin position="233"/>
        <end position="251"/>
    </location>
</feature>
<evidence type="ECO:0000313" key="3">
    <source>
        <dbReference type="Proteomes" id="UP000272490"/>
    </source>
</evidence>
<dbReference type="OrthoDB" id="9807167at2"/>
<dbReference type="PIRSF" id="PIRSF033101">
    <property type="entry name" value="UCP033101"/>
    <property type="match status" value="1"/>
</dbReference>
<feature type="transmembrane region" description="Helical" evidence="1">
    <location>
        <begin position="79"/>
        <end position="103"/>
    </location>
</feature>
<gene>
    <name evidence="2" type="ORF">EHV10_04375</name>
</gene>
<dbReference type="Proteomes" id="UP000272490">
    <property type="component" value="Unassembled WGS sequence"/>
</dbReference>
<keyword evidence="2" id="KW-0645">Protease</keyword>
<dbReference type="RefSeq" id="WP_128673609.1">
    <property type="nucleotide sequence ID" value="NZ_CP124777.1"/>
</dbReference>
<comment type="caution">
    <text evidence="2">The sequence shown here is derived from an EMBL/GenBank/DDBJ whole genome shotgun (WGS) entry which is preliminary data.</text>
</comment>
<keyword evidence="1" id="KW-0812">Transmembrane</keyword>
<dbReference type="InterPro" id="IPR011397">
    <property type="entry name" value="YhfC"/>
</dbReference>
<keyword evidence="3" id="KW-1185">Reference proteome</keyword>
<feature type="transmembrane region" description="Helical" evidence="1">
    <location>
        <begin position="123"/>
        <end position="143"/>
    </location>
</feature>
<protein>
    <submittedName>
        <fullName evidence="2">YhfC family intramembrane metalloprotease</fullName>
    </submittedName>
</protein>